<feature type="transmembrane region" description="Helical" evidence="11">
    <location>
        <begin position="414"/>
        <end position="433"/>
    </location>
</feature>
<accession>A0A0V0G9D8</accession>
<dbReference type="InterPro" id="IPR004878">
    <property type="entry name" value="Otopetrin"/>
</dbReference>
<feature type="transmembrane region" description="Helical" evidence="11">
    <location>
        <begin position="172"/>
        <end position="191"/>
    </location>
</feature>
<keyword evidence="3" id="KW-0813">Transport</keyword>
<evidence type="ECO:0000256" key="8">
    <source>
        <dbReference type="ARBA" id="ARBA00023065"/>
    </source>
</evidence>
<feature type="transmembrane region" description="Helical" evidence="11">
    <location>
        <begin position="480"/>
        <end position="499"/>
    </location>
</feature>
<dbReference type="Pfam" id="PF03189">
    <property type="entry name" value="Otopetrin"/>
    <property type="match status" value="1"/>
</dbReference>
<keyword evidence="6" id="KW-0375">Hydrogen ion transport</keyword>
<dbReference type="GO" id="GO:0005886">
    <property type="term" value="C:plasma membrane"/>
    <property type="evidence" value="ECO:0007669"/>
    <property type="project" value="UniProtKB-SubCell"/>
</dbReference>
<dbReference type="GO" id="GO:0015252">
    <property type="term" value="F:proton channel activity"/>
    <property type="evidence" value="ECO:0007669"/>
    <property type="project" value="InterPro"/>
</dbReference>
<feature type="transmembrane region" description="Helical" evidence="11">
    <location>
        <begin position="445"/>
        <end position="468"/>
    </location>
</feature>
<evidence type="ECO:0000256" key="2">
    <source>
        <dbReference type="ARBA" id="ARBA00006513"/>
    </source>
</evidence>
<evidence type="ECO:0000256" key="1">
    <source>
        <dbReference type="ARBA" id="ARBA00004651"/>
    </source>
</evidence>
<sequence>ADLSFMEQITKAADERIHHSSISVSAADTSGRRSSKTGTALRRASAVLGKLLTSPQPSASAEDLDHHQEQNRVVAETRYEGGLSKILSGLYCKTLVMVGLVLPVAEVFTETIDPAYYQVYYIYLCSVSLLYMVWTYSCVLKYRTALNIVNSYRKDLVVSCTSRGTLNRYGSFYLRLGAIGFGVGSMVYCGLEFGEVVELREKADCRQWTALAVPLFRMALTIAQMQFIFLNSQNIDMCRETVVCKFGLMHLIATNICEWLSIIVQETKHEISHFRSTHNYTNIESKENKTSQPIECRGASVMGSLVEDAAPILYPCTIEYSLICAVITYQMWQDVGRQHRLPKHLPPLLVRYPAARTWSIVSSEVLILDCANAYKGLLAGTAIIILTAASLILYLLSSGSQNVHALEAIDTWELILHLLSMAALILAVVKLRGTTYINGKGLMCLDTWLVIVGQSGVTLHCLFKITAVVVSQDGSLSNQLVALSQSLAQTLFIVHYWKYRTSNHGKPARQLITFLLLCNAGLWSVSTLVRNKIASDEGSLKFYGPWGWIAMSRIAMPLNIFYRFHSTICLFEIWKNMYKPICKRRQHAFPQLEASF</sequence>
<evidence type="ECO:0000256" key="6">
    <source>
        <dbReference type="ARBA" id="ARBA00022781"/>
    </source>
</evidence>
<keyword evidence="8" id="KW-0406">Ion transport</keyword>
<reference evidence="12" key="1">
    <citation type="journal article" date="2018" name="J. Proteomics">
        <title>Exploring the molecular complexity of Triatoma dimidiata sialome.</title>
        <authorList>
            <person name="Santiago P.B."/>
            <person name="de Araujo C.N."/>
            <person name="Charneau S."/>
            <person name="Bastos I.M.D."/>
            <person name="Assumpcao T.C.F."/>
            <person name="Queiroz R.M.L."/>
            <person name="Praca Y.R."/>
            <person name="Cordeiro T.M."/>
            <person name="Garcia C.H.S."/>
            <person name="da Silva I.G."/>
            <person name="Raiol T."/>
            <person name="Motta F.N."/>
            <person name="de Araujo Oliveira J.V."/>
            <person name="de Sousa M.V."/>
            <person name="Ribeiro J.M.C."/>
            <person name="de Santana J.M."/>
        </authorList>
    </citation>
    <scope>NUCLEOTIDE SEQUENCE</scope>
    <source>
        <strain evidence="12">Santander</strain>
        <tissue evidence="12">Salivary glands</tissue>
    </source>
</reference>
<comment type="subcellular location">
    <subcellularLocation>
        <location evidence="1">Cell membrane</location>
        <topology evidence="1">Multi-pass membrane protein</topology>
    </subcellularLocation>
</comment>
<keyword evidence="5 11" id="KW-0812">Transmembrane</keyword>
<feature type="non-terminal residue" evidence="12">
    <location>
        <position position="1"/>
    </location>
</feature>
<dbReference type="EMBL" id="GECL01001560">
    <property type="protein sequence ID" value="JAP04564.1"/>
    <property type="molecule type" value="Transcribed_RNA"/>
</dbReference>
<protein>
    <submittedName>
        <fullName evidence="12">Putative otopetrin-2</fullName>
    </submittedName>
</protein>
<feature type="transmembrane region" description="Helical" evidence="11">
    <location>
        <begin position="211"/>
        <end position="230"/>
    </location>
</feature>
<organism evidence="12">
    <name type="scientific">Triatoma dimidiata</name>
    <name type="common">Kissing bug</name>
    <name type="synonym">Meccus dimidiatus</name>
    <dbReference type="NCBI Taxonomy" id="72491"/>
    <lineage>
        <taxon>Eukaryota</taxon>
        <taxon>Metazoa</taxon>
        <taxon>Ecdysozoa</taxon>
        <taxon>Arthropoda</taxon>
        <taxon>Hexapoda</taxon>
        <taxon>Insecta</taxon>
        <taxon>Pterygota</taxon>
        <taxon>Neoptera</taxon>
        <taxon>Paraneoptera</taxon>
        <taxon>Hemiptera</taxon>
        <taxon>Heteroptera</taxon>
        <taxon>Panheteroptera</taxon>
        <taxon>Cimicomorpha</taxon>
        <taxon>Reduviidae</taxon>
        <taxon>Triatominae</taxon>
        <taxon>Triatoma</taxon>
    </lineage>
</organism>
<evidence type="ECO:0000256" key="10">
    <source>
        <dbReference type="ARBA" id="ARBA00023303"/>
    </source>
</evidence>
<feature type="transmembrane region" description="Helical" evidence="11">
    <location>
        <begin position="376"/>
        <end position="394"/>
    </location>
</feature>
<proteinExistence type="inferred from homology"/>
<feature type="transmembrane region" description="Helical" evidence="11">
    <location>
        <begin position="549"/>
        <end position="574"/>
    </location>
</feature>
<keyword evidence="7 11" id="KW-1133">Transmembrane helix</keyword>
<evidence type="ECO:0000256" key="5">
    <source>
        <dbReference type="ARBA" id="ARBA00022692"/>
    </source>
</evidence>
<comment type="similarity">
    <text evidence="2">Belongs to the otopetrin family.</text>
</comment>
<evidence type="ECO:0000256" key="3">
    <source>
        <dbReference type="ARBA" id="ARBA00022448"/>
    </source>
</evidence>
<evidence type="ECO:0000256" key="4">
    <source>
        <dbReference type="ARBA" id="ARBA00022475"/>
    </source>
</evidence>
<dbReference type="PANTHER" id="PTHR21522">
    <property type="entry name" value="PROTON CHANNEL OTOP"/>
    <property type="match status" value="1"/>
</dbReference>
<dbReference type="PANTHER" id="PTHR21522:SF30">
    <property type="entry name" value="GH01206P"/>
    <property type="match status" value="1"/>
</dbReference>
<feature type="transmembrane region" description="Helical" evidence="11">
    <location>
        <begin position="120"/>
        <end position="139"/>
    </location>
</feature>
<keyword evidence="9 11" id="KW-0472">Membrane</keyword>
<keyword evidence="4" id="KW-1003">Cell membrane</keyword>
<name>A0A0V0G9D8_TRIDM</name>
<keyword evidence="10" id="KW-0407">Ion channel</keyword>
<dbReference type="AlphaFoldDB" id="A0A0V0G9D8"/>
<evidence type="ECO:0000313" key="12">
    <source>
        <dbReference type="EMBL" id="JAP04564.1"/>
    </source>
</evidence>
<feature type="transmembrane region" description="Helical" evidence="11">
    <location>
        <begin position="511"/>
        <end position="529"/>
    </location>
</feature>
<evidence type="ECO:0000256" key="7">
    <source>
        <dbReference type="ARBA" id="ARBA00022989"/>
    </source>
</evidence>
<evidence type="ECO:0000256" key="9">
    <source>
        <dbReference type="ARBA" id="ARBA00023136"/>
    </source>
</evidence>
<evidence type="ECO:0000256" key="11">
    <source>
        <dbReference type="SAM" id="Phobius"/>
    </source>
</evidence>
<feature type="transmembrane region" description="Helical" evidence="11">
    <location>
        <begin position="90"/>
        <end position="108"/>
    </location>
</feature>